<dbReference type="Proteomes" id="UP000037510">
    <property type="component" value="Unassembled WGS sequence"/>
</dbReference>
<dbReference type="AlphaFoldDB" id="A0A0L7LT90"/>
<keyword evidence="1" id="KW-0378">Hydrolase</keyword>
<dbReference type="GO" id="GO:0004177">
    <property type="term" value="F:aminopeptidase activity"/>
    <property type="evidence" value="ECO:0007669"/>
    <property type="project" value="UniProtKB-KW"/>
</dbReference>
<organism evidence="1 2">
    <name type="scientific">Operophtera brumata</name>
    <name type="common">Winter moth</name>
    <name type="synonym">Phalaena brumata</name>
    <dbReference type="NCBI Taxonomy" id="104452"/>
    <lineage>
        <taxon>Eukaryota</taxon>
        <taxon>Metazoa</taxon>
        <taxon>Ecdysozoa</taxon>
        <taxon>Arthropoda</taxon>
        <taxon>Hexapoda</taxon>
        <taxon>Insecta</taxon>
        <taxon>Pterygota</taxon>
        <taxon>Neoptera</taxon>
        <taxon>Endopterygota</taxon>
        <taxon>Lepidoptera</taxon>
        <taxon>Glossata</taxon>
        <taxon>Ditrysia</taxon>
        <taxon>Geometroidea</taxon>
        <taxon>Geometridae</taxon>
        <taxon>Larentiinae</taxon>
        <taxon>Operophtera</taxon>
    </lineage>
</organism>
<gene>
    <name evidence="1" type="ORF">OBRU01_01741</name>
</gene>
<evidence type="ECO:0000313" key="2">
    <source>
        <dbReference type="Proteomes" id="UP000037510"/>
    </source>
</evidence>
<protein>
    <submittedName>
        <fullName evidence="1">Secreted tripeptidylaminopeptidase</fullName>
    </submittedName>
</protein>
<name>A0A0L7LT90_OPEBR</name>
<comment type="caution">
    <text evidence="1">The sequence shown here is derived from an EMBL/GenBank/DDBJ whole genome shotgun (WGS) entry which is preliminary data.</text>
</comment>
<keyword evidence="1" id="KW-0645">Protease</keyword>
<sequence>MSGKRVNSPSLVVGPAASWRMRCAERLGGNPRVIGTRAIRARSRLSMEASPYAHVAAGHDISRPFTMKTPPRLHPLTLSASMQQVRAQLYLVRSSGRC</sequence>
<evidence type="ECO:0000313" key="1">
    <source>
        <dbReference type="EMBL" id="KOB78604.1"/>
    </source>
</evidence>
<dbReference type="EMBL" id="JTDY01000146">
    <property type="protein sequence ID" value="KOB78604.1"/>
    <property type="molecule type" value="Genomic_DNA"/>
</dbReference>
<accession>A0A0L7LT90</accession>
<keyword evidence="2" id="KW-1185">Reference proteome</keyword>
<keyword evidence="1" id="KW-0031">Aminopeptidase</keyword>
<reference evidence="1 2" key="1">
    <citation type="journal article" date="2015" name="Genome Biol. Evol.">
        <title>The genome of winter moth (Operophtera brumata) provides a genomic perspective on sexual dimorphism and phenology.</title>
        <authorList>
            <person name="Derks M.F."/>
            <person name="Smit S."/>
            <person name="Salis L."/>
            <person name="Schijlen E."/>
            <person name="Bossers A."/>
            <person name="Mateman C."/>
            <person name="Pijl A.S."/>
            <person name="de Ridder D."/>
            <person name="Groenen M.A."/>
            <person name="Visser M.E."/>
            <person name="Megens H.J."/>
        </authorList>
    </citation>
    <scope>NUCLEOTIDE SEQUENCE [LARGE SCALE GENOMIC DNA]</scope>
    <source>
        <strain evidence="1">WM2013NL</strain>
        <tissue evidence="1">Head and thorax</tissue>
    </source>
</reference>
<proteinExistence type="predicted"/>